<keyword evidence="2" id="KW-0732">Signal</keyword>
<keyword evidence="1" id="KW-0175">Coiled coil</keyword>
<evidence type="ECO:0000256" key="2">
    <source>
        <dbReference type="SAM" id="SignalP"/>
    </source>
</evidence>
<reference evidence="3" key="1">
    <citation type="journal article" date="2020" name="mSystems">
        <title>Genome- and Community-Level Interaction Insights into Carbon Utilization and Element Cycling Functions of Hydrothermarchaeota in Hydrothermal Sediment.</title>
        <authorList>
            <person name="Zhou Z."/>
            <person name="Liu Y."/>
            <person name="Xu W."/>
            <person name="Pan J."/>
            <person name="Luo Z.H."/>
            <person name="Li M."/>
        </authorList>
    </citation>
    <scope>NUCLEOTIDE SEQUENCE [LARGE SCALE GENOMIC DNA]</scope>
    <source>
        <strain evidence="3">HyVt-28</strain>
    </source>
</reference>
<dbReference type="AlphaFoldDB" id="A0A7V0LVK1"/>
<gene>
    <name evidence="3" type="ORF">ENH14_03615</name>
</gene>
<accession>A0A7V0LVK1</accession>
<evidence type="ECO:0000313" key="3">
    <source>
        <dbReference type="EMBL" id="HDL60526.1"/>
    </source>
</evidence>
<name>A0A7V0LVK1_UNCW3</name>
<organism evidence="3">
    <name type="scientific">candidate division WOR-3 bacterium</name>
    <dbReference type="NCBI Taxonomy" id="2052148"/>
    <lineage>
        <taxon>Bacteria</taxon>
        <taxon>Bacteria division WOR-3</taxon>
    </lineage>
</organism>
<comment type="caution">
    <text evidence="3">The sequence shown here is derived from an EMBL/GenBank/DDBJ whole genome shotgun (WGS) entry which is preliminary data.</text>
</comment>
<proteinExistence type="predicted"/>
<feature type="signal peptide" evidence="2">
    <location>
        <begin position="1"/>
        <end position="15"/>
    </location>
</feature>
<sequence>MFVAGLLFLSSFGFAGQAEDSQAPVSSGTCDTCSSCQDFDVDKALSEVNAKIGNLTKVINQKEAELRKLYAELNRSKSIETLKKIVELREELRPLQNMKMAFERQKLSLELVKKYTRKTPYGLQVLYYRLPREDELVKQYIEKVHPIRKDVNLDWFIAYYRQAEENAFYEYSVIDMQVKTALKDGTIDIQNALYFLRNEDELWGKIYSYLEEKTKLETLKRLKIIGKQQTIMKTIGIGPLYINYEGINERYGNCPISPYSPYKCGDNYLAETLPTHDSGISVTFIGLQPVALWVGMYTVNPDNTLKYIGEYCRYYDYFKPENKLHEFFDIARTYDSSTERIQIKYFYSGQAYNPYTESYQKAVLIWQFDCDESGCFLTSYNPHLPDPSNPTYIPYIYTTLLRVDWYNLYDNCCYGPDNPECNWANGHCYGCFAPDDSASQNFAWENRVGWEPIPQS</sequence>
<feature type="coiled-coil region" evidence="1">
    <location>
        <begin position="45"/>
        <end position="105"/>
    </location>
</feature>
<protein>
    <submittedName>
        <fullName evidence="3">Uncharacterized protein</fullName>
    </submittedName>
</protein>
<dbReference type="EMBL" id="DRDR01000158">
    <property type="protein sequence ID" value="HDL60526.1"/>
    <property type="molecule type" value="Genomic_DNA"/>
</dbReference>
<evidence type="ECO:0000256" key="1">
    <source>
        <dbReference type="SAM" id="Coils"/>
    </source>
</evidence>
<feature type="chain" id="PRO_5030656417" evidence="2">
    <location>
        <begin position="16"/>
        <end position="456"/>
    </location>
</feature>
<dbReference type="Proteomes" id="UP000886381">
    <property type="component" value="Unassembled WGS sequence"/>
</dbReference>